<dbReference type="PANTHER" id="PTHR31313">
    <property type="entry name" value="TY1 ENHANCER ACTIVATOR"/>
    <property type="match status" value="1"/>
</dbReference>
<evidence type="ECO:0000256" key="8">
    <source>
        <dbReference type="SAM" id="MobiDB-lite"/>
    </source>
</evidence>
<evidence type="ECO:0000256" key="6">
    <source>
        <dbReference type="ARBA" id="ARBA00023163"/>
    </source>
</evidence>
<dbReference type="Proteomes" id="UP000054383">
    <property type="component" value="Unassembled WGS sequence"/>
</dbReference>
<dbReference type="PROSITE" id="PS50048">
    <property type="entry name" value="ZN2_CY6_FUNGAL_2"/>
    <property type="match status" value="1"/>
</dbReference>
<keyword evidence="2" id="KW-0479">Metal-binding</keyword>
<dbReference type="InterPro" id="IPR036864">
    <property type="entry name" value="Zn2-C6_fun-type_DNA-bd_sf"/>
</dbReference>
<evidence type="ECO:0000259" key="9">
    <source>
        <dbReference type="PROSITE" id="PS50048"/>
    </source>
</evidence>
<dbReference type="Pfam" id="PF00172">
    <property type="entry name" value="Zn_clus"/>
    <property type="match status" value="1"/>
</dbReference>
<name>A0A0U1M2Z9_TALIS</name>
<reference evidence="10 11" key="1">
    <citation type="submission" date="2015-04" db="EMBL/GenBank/DDBJ databases">
        <authorList>
            <person name="Syromyatnikov M.Y."/>
            <person name="Popov V.N."/>
        </authorList>
    </citation>
    <scope>NUCLEOTIDE SEQUENCE [LARGE SCALE GENOMIC DNA]</scope>
    <source>
        <strain evidence="10">WF-38-12</strain>
    </source>
</reference>
<dbReference type="GO" id="GO:0003677">
    <property type="term" value="F:DNA binding"/>
    <property type="evidence" value="ECO:0007669"/>
    <property type="project" value="UniProtKB-KW"/>
</dbReference>
<evidence type="ECO:0000256" key="5">
    <source>
        <dbReference type="ARBA" id="ARBA00023125"/>
    </source>
</evidence>
<dbReference type="SMART" id="SM00906">
    <property type="entry name" value="Fungal_trans"/>
    <property type="match status" value="1"/>
</dbReference>
<feature type="compositionally biased region" description="Low complexity" evidence="8">
    <location>
        <begin position="116"/>
        <end position="127"/>
    </location>
</feature>
<dbReference type="PROSITE" id="PS00463">
    <property type="entry name" value="ZN2_CY6_FUNGAL_1"/>
    <property type="match status" value="1"/>
</dbReference>
<feature type="region of interest" description="Disordered" evidence="8">
    <location>
        <begin position="78"/>
        <end position="132"/>
    </location>
</feature>
<proteinExistence type="predicted"/>
<dbReference type="InterPro" id="IPR001138">
    <property type="entry name" value="Zn2Cys6_DnaBD"/>
</dbReference>
<dbReference type="EMBL" id="CVMT01000007">
    <property type="protein sequence ID" value="CRG89935.1"/>
    <property type="molecule type" value="Genomic_DNA"/>
</dbReference>
<gene>
    <name evidence="10" type="ORF">PISL3812_06974</name>
</gene>
<dbReference type="PANTHER" id="PTHR31313:SF86">
    <property type="entry name" value="ZN(2)-C6 FUNGAL-TYPE DOMAIN-CONTAINING PROTEIN"/>
    <property type="match status" value="1"/>
</dbReference>
<evidence type="ECO:0000256" key="3">
    <source>
        <dbReference type="ARBA" id="ARBA00022833"/>
    </source>
</evidence>
<keyword evidence="5" id="KW-0238">DNA-binding</keyword>
<evidence type="ECO:0000313" key="10">
    <source>
        <dbReference type="EMBL" id="CRG89935.1"/>
    </source>
</evidence>
<keyword evidence="3" id="KW-0862">Zinc</keyword>
<dbReference type="GO" id="GO:0006351">
    <property type="term" value="P:DNA-templated transcription"/>
    <property type="evidence" value="ECO:0007669"/>
    <property type="project" value="InterPro"/>
</dbReference>
<dbReference type="GO" id="GO:0008270">
    <property type="term" value="F:zinc ion binding"/>
    <property type="evidence" value="ECO:0007669"/>
    <property type="project" value="InterPro"/>
</dbReference>
<keyword evidence="4" id="KW-0805">Transcription regulation</keyword>
<dbReference type="GO" id="GO:0000981">
    <property type="term" value="F:DNA-binding transcription factor activity, RNA polymerase II-specific"/>
    <property type="evidence" value="ECO:0007669"/>
    <property type="project" value="InterPro"/>
</dbReference>
<dbReference type="SUPFAM" id="SSF57701">
    <property type="entry name" value="Zn2/Cys6 DNA-binding domain"/>
    <property type="match status" value="1"/>
</dbReference>
<dbReference type="InterPro" id="IPR007219">
    <property type="entry name" value="XnlR_reg_dom"/>
</dbReference>
<feature type="domain" description="Zn(2)-C6 fungal-type" evidence="9">
    <location>
        <begin position="17"/>
        <end position="47"/>
    </location>
</feature>
<evidence type="ECO:0000256" key="7">
    <source>
        <dbReference type="ARBA" id="ARBA00023242"/>
    </source>
</evidence>
<dbReference type="Pfam" id="PF04082">
    <property type="entry name" value="Fungal_trans"/>
    <property type="match status" value="1"/>
</dbReference>
<dbReference type="CDD" id="cd12148">
    <property type="entry name" value="fungal_TF_MHR"/>
    <property type="match status" value="1"/>
</dbReference>
<evidence type="ECO:0000256" key="2">
    <source>
        <dbReference type="ARBA" id="ARBA00022723"/>
    </source>
</evidence>
<sequence>MASMASTNRRKKRVGTACDFCRQRKLGCDNAQPKCENCKCQGKNCTYSERVKKVRPTNTQIRRLEDENAQLRRSLARLRSQANAQRVPDVQNDQQDGSIHNEMNSSSQLPYHEPASDSLSSSSSSSSYGKQCFSTGDHEVQFHGPSSAMFDESHQQANTVTSSITADPLQKFQLLGSSMKQRQMEQIDFAAGKLDFDGVDPEAGMTLLSVFWNRQHASGSIVYRPAFMRDMACQGPYFSKLLLNAIFFAATKNSPRPEHRCNVTDGPVIISPFRQKAEKILYDHSSENPMKSDIPTIQALLIMSDALFTWCDERSLSWLYSGLAMNMITELGLHVDSRTPYSAKQNLSTEDIEVRRRLFWAAFVVDKVQSIYQGRPVRLREVDVNVPICFLDDYEELEQFSAISYSKTELSTSRPTHSVSIFEQLCSLSVIMDKIISSIYTEKSNSRDPRHLFGVSQSLHSELKRWRSALPEHLTIKPNGPSQSLTPQTFSLMCMFHSLIILLHRPFVSDGHIRATSASVVRDSVATCAMAASEIDAILRMYKQDYCLDAVPYFMSYATYVSATIHVRIAAQSGPGSEAYRSLQHCLDILAGHSKVCRAPRRARQILVGLARRLNVDVNDSMDSSTISKDYGIGNISNSLALEESSAADGGINFMDYSNIDIDAIIQSFNVEQSGISNMMPGDNALSGGNNELVLPMQDAANASEAWPFYVPLFGYGSLDPNTFL</sequence>
<comment type="subcellular location">
    <subcellularLocation>
        <location evidence="1">Nucleus</location>
    </subcellularLocation>
</comment>
<dbReference type="STRING" id="28573.A0A0U1M2Z9"/>
<evidence type="ECO:0000256" key="1">
    <source>
        <dbReference type="ARBA" id="ARBA00004123"/>
    </source>
</evidence>
<dbReference type="InterPro" id="IPR051615">
    <property type="entry name" value="Transcr_Regulatory_Elem"/>
</dbReference>
<dbReference type="Gene3D" id="4.10.240.10">
    <property type="entry name" value="Zn(2)-C6 fungal-type DNA-binding domain"/>
    <property type="match status" value="1"/>
</dbReference>
<dbReference type="AlphaFoldDB" id="A0A0U1M2Z9"/>
<keyword evidence="11" id="KW-1185">Reference proteome</keyword>
<protein>
    <submittedName>
        <fullName evidence="10">Putative transcriptional regulatory protein C757,04</fullName>
    </submittedName>
</protein>
<evidence type="ECO:0000313" key="11">
    <source>
        <dbReference type="Proteomes" id="UP000054383"/>
    </source>
</evidence>
<evidence type="ECO:0000256" key="4">
    <source>
        <dbReference type="ARBA" id="ARBA00023015"/>
    </source>
</evidence>
<accession>A0A0U1M2Z9</accession>
<keyword evidence="6" id="KW-0804">Transcription</keyword>
<organism evidence="10 11">
    <name type="scientific">Talaromyces islandicus</name>
    <name type="common">Penicillium islandicum</name>
    <dbReference type="NCBI Taxonomy" id="28573"/>
    <lineage>
        <taxon>Eukaryota</taxon>
        <taxon>Fungi</taxon>
        <taxon>Dikarya</taxon>
        <taxon>Ascomycota</taxon>
        <taxon>Pezizomycotina</taxon>
        <taxon>Eurotiomycetes</taxon>
        <taxon>Eurotiomycetidae</taxon>
        <taxon>Eurotiales</taxon>
        <taxon>Trichocomaceae</taxon>
        <taxon>Talaromyces</taxon>
        <taxon>Talaromyces sect. Islandici</taxon>
    </lineage>
</organism>
<dbReference type="SMART" id="SM00066">
    <property type="entry name" value="GAL4"/>
    <property type="match status" value="1"/>
</dbReference>
<dbReference type="OrthoDB" id="2154091at2759"/>
<dbReference type="OMA" id="FWNRQHA"/>
<keyword evidence="7" id="KW-0539">Nucleus</keyword>
<feature type="compositionally biased region" description="Polar residues" evidence="8">
    <location>
        <begin position="91"/>
        <end position="109"/>
    </location>
</feature>
<dbReference type="CDD" id="cd00067">
    <property type="entry name" value="GAL4"/>
    <property type="match status" value="1"/>
</dbReference>
<dbReference type="GO" id="GO:0005634">
    <property type="term" value="C:nucleus"/>
    <property type="evidence" value="ECO:0007669"/>
    <property type="project" value="UniProtKB-SubCell"/>
</dbReference>